<organism evidence="1 2">
    <name type="scientific">Allacma fusca</name>
    <dbReference type="NCBI Taxonomy" id="39272"/>
    <lineage>
        <taxon>Eukaryota</taxon>
        <taxon>Metazoa</taxon>
        <taxon>Ecdysozoa</taxon>
        <taxon>Arthropoda</taxon>
        <taxon>Hexapoda</taxon>
        <taxon>Collembola</taxon>
        <taxon>Symphypleona</taxon>
        <taxon>Sminthuridae</taxon>
        <taxon>Allacma</taxon>
    </lineage>
</organism>
<accession>A0A8J2IZT8</accession>
<reference evidence="1" key="1">
    <citation type="submission" date="2021-06" db="EMBL/GenBank/DDBJ databases">
        <authorList>
            <person name="Hodson N. C."/>
            <person name="Mongue J. A."/>
            <person name="Jaron S. K."/>
        </authorList>
    </citation>
    <scope>NUCLEOTIDE SEQUENCE</scope>
</reference>
<dbReference type="Proteomes" id="UP000708208">
    <property type="component" value="Unassembled WGS sequence"/>
</dbReference>
<keyword evidence="2" id="KW-1185">Reference proteome</keyword>
<feature type="non-terminal residue" evidence="1">
    <location>
        <position position="1"/>
    </location>
</feature>
<comment type="caution">
    <text evidence="1">The sequence shown here is derived from an EMBL/GenBank/DDBJ whole genome shotgun (WGS) entry which is preliminary data.</text>
</comment>
<sequence>MQILLVILIATAASQVQSAGF</sequence>
<dbReference type="AlphaFoldDB" id="A0A8J2IZT8"/>
<proteinExistence type="predicted"/>
<name>A0A8J2IZT8_9HEXA</name>
<dbReference type="EMBL" id="CAJVCH010005959">
    <property type="protein sequence ID" value="CAG7659246.1"/>
    <property type="molecule type" value="Genomic_DNA"/>
</dbReference>
<evidence type="ECO:0000313" key="1">
    <source>
        <dbReference type="EMBL" id="CAG7659246.1"/>
    </source>
</evidence>
<protein>
    <submittedName>
        <fullName evidence="1">Uncharacterized protein</fullName>
    </submittedName>
</protein>
<evidence type="ECO:0000313" key="2">
    <source>
        <dbReference type="Proteomes" id="UP000708208"/>
    </source>
</evidence>
<gene>
    <name evidence="1" type="ORF">AFUS01_LOCUS1075</name>
</gene>